<protein>
    <submittedName>
        <fullName evidence="2">Predicted protein</fullName>
    </submittedName>
</protein>
<feature type="region of interest" description="Disordered" evidence="1">
    <location>
        <begin position="232"/>
        <end position="251"/>
    </location>
</feature>
<dbReference type="RefSeq" id="XP_002670412.1">
    <property type="nucleotide sequence ID" value="XM_002670366.1"/>
</dbReference>
<accession>D2W016</accession>
<dbReference type="KEGG" id="ngr:NAEGRDRAFT_74696"/>
<dbReference type="GeneID" id="8857534"/>
<keyword evidence="3" id="KW-1185">Reference proteome</keyword>
<evidence type="ECO:0000256" key="1">
    <source>
        <dbReference type="SAM" id="MobiDB-lite"/>
    </source>
</evidence>
<dbReference type="VEuPathDB" id="AmoebaDB:NAEGRDRAFT_74696"/>
<evidence type="ECO:0000313" key="3">
    <source>
        <dbReference type="Proteomes" id="UP000006671"/>
    </source>
</evidence>
<proteinExistence type="predicted"/>
<evidence type="ECO:0000313" key="2">
    <source>
        <dbReference type="EMBL" id="EFC37668.1"/>
    </source>
</evidence>
<sequence>MASTLNGTSLNKDMLIAVGAFLPLGDLNNFARCDKNMLEVFFNLTVEKVEAIAKRKKDLSKKNIDAQLIAIKDNYKKDESCNVVQQVIWKPIVLHYFPNYSQTLNIKNWMHVMRRRVTHLQNKFPNELPLLKERVINTSIDKVFRIDKDSQFIENCEWEYECPLKSNAFKVVSPNVKYCKVCKENVYEVFSMNELKTHVEQNHCVAFSEQVMPGLPSQLKRLRKGKVLVVPTTIAPPPSSSDDDPPSKKKK</sequence>
<dbReference type="AlphaFoldDB" id="D2W016"/>
<gene>
    <name evidence="2" type="ORF">NAEGRDRAFT_74696</name>
</gene>
<dbReference type="EMBL" id="GG738916">
    <property type="protein sequence ID" value="EFC37668.1"/>
    <property type="molecule type" value="Genomic_DNA"/>
</dbReference>
<dbReference type="InParanoid" id="D2W016"/>
<name>D2W016_NAEGR</name>
<reference evidence="2 3" key="1">
    <citation type="journal article" date="2010" name="Cell">
        <title>The genome of Naegleria gruberi illuminates early eukaryotic versatility.</title>
        <authorList>
            <person name="Fritz-Laylin L.K."/>
            <person name="Prochnik S.E."/>
            <person name="Ginger M.L."/>
            <person name="Dacks J.B."/>
            <person name="Carpenter M.L."/>
            <person name="Field M.C."/>
            <person name="Kuo A."/>
            <person name="Paredez A."/>
            <person name="Chapman J."/>
            <person name="Pham J."/>
            <person name="Shu S."/>
            <person name="Neupane R."/>
            <person name="Cipriano M."/>
            <person name="Mancuso J."/>
            <person name="Tu H."/>
            <person name="Salamov A."/>
            <person name="Lindquist E."/>
            <person name="Shapiro H."/>
            <person name="Lucas S."/>
            <person name="Grigoriev I.V."/>
            <person name="Cande W.Z."/>
            <person name="Fulton C."/>
            <person name="Rokhsar D.S."/>
            <person name="Dawson S.C."/>
        </authorList>
    </citation>
    <scope>NUCLEOTIDE SEQUENCE [LARGE SCALE GENOMIC DNA]</scope>
    <source>
        <strain evidence="2 3">NEG-M</strain>
    </source>
</reference>
<organism evidence="3">
    <name type="scientific">Naegleria gruberi</name>
    <name type="common">Amoeba</name>
    <dbReference type="NCBI Taxonomy" id="5762"/>
    <lineage>
        <taxon>Eukaryota</taxon>
        <taxon>Discoba</taxon>
        <taxon>Heterolobosea</taxon>
        <taxon>Tetramitia</taxon>
        <taxon>Eutetramitia</taxon>
        <taxon>Vahlkampfiidae</taxon>
        <taxon>Naegleria</taxon>
    </lineage>
</organism>
<dbReference type="Proteomes" id="UP000006671">
    <property type="component" value="Unassembled WGS sequence"/>
</dbReference>